<dbReference type="Pfam" id="PF06703">
    <property type="entry name" value="SPC25"/>
    <property type="match status" value="1"/>
</dbReference>
<reference evidence="11" key="1">
    <citation type="submission" date="2021-01" db="EMBL/GenBank/DDBJ databases">
        <title>Phytophthora aleatoria, a newly-described species from Pinus radiata is distinct from Phytophthora cactorum isolates based on comparative genomics.</title>
        <authorList>
            <person name="Mcdougal R."/>
            <person name="Panda P."/>
            <person name="Williams N."/>
            <person name="Studholme D.J."/>
        </authorList>
    </citation>
    <scope>NUCLEOTIDE SEQUENCE</scope>
    <source>
        <strain evidence="11">NZFS 3830</strain>
    </source>
</reference>
<evidence type="ECO:0000256" key="4">
    <source>
        <dbReference type="ARBA" id="ARBA00022692"/>
    </source>
</evidence>
<evidence type="ECO:0000256" key="9">
    <source>
        <dbReference type="RuleBase" id="RU368033"/>
    </source>
</evidence>
<evidence type="ECO:0000256" key="5">
    <source>
        <dbReference type="ARBA" id="ARBA00022824"/>
    </source>
</evidence>
<keyword evidence="7 9" id="KW-0472">Membrane</keyword>
<dbReference type="EMBL" id="JAENGZ010000227">
    <property type="protein sequence ID" value="KAG6964618.1"/>
    <property type="molecule type" value="Genomic_DNA"/>
</dbReference>
<dbReference type="VEuPathDB" id="FungiDB:PC110_g7780"/>
<evidence type="ECO:0000256" key="2">
    <source>
        <dbReference type="ARBA" id="ARBA00007324"/>
    </source>
</evidence>
<accession>A0A8T1UPF9</accession>
<dbReference type="GO" id="GO:0008233">
    <property type="term" value="F:peptidase activity"/>
    <property type="evidence" value="ECO:0007669"/>
    <property type="project" value="UniProtKB-UniRule"/>
</dbReference>
<dbReference type="GO" id="GO:0005787">
    <property type="term" value="C:signal peptidase complex"/>
    <property type="evidence" value="ECO:0007669"/>
    <property type="project" value="UniProtKB-UniRule"/>
</dbReference>
<gene>
    <name evidence="11" type="ORF">JG687_00005866</name>
</gene>
<feature type="transmembrane region" description="Helical" evidence="9">
    <location>
        <begin position="117"/>
        <end position="138"/>
    </location>
</feature>
<dbReference type="InterPro" id="IPR009582">
    <property type="entry name" value="Spc2/SPCS2"/>
</dbReference>
<evidence type="ECO:0000256" key="10">
    <source>
        <dbReference type="SAM" id="MobiDB-lite"/>
    </source>
</evidence>
<keyword evidence="5 9" id="KW-0256">Endoplasmic reticulum</keyword>
<organism evidence="11 12">
    <name type="scientific">Phytophthora cactorum</name>
    <dbReference type="NCBI Taxonomy" id="29920"/>
    <lineage>
        <taxon>Eukaryota</taxon>
        <taxon>Sar</taxon>
        <taxon>Stramenopiles</taxon>
        <taxon>Oomycota</taxon>
        <taxon>Peronosporomycetes</taxon>
        <taxon>Peronosporales</taxon>
        <taxon>Peronosporaceae</taxon>
        <taxon>Phytophthora</taxon>
    </lineage>
</organism>
<evidence type="ECO:0000256" key="7">
    <source>
        <dbReference type="ARBA" id="ARBA00023136"/>
    </source>
</evidence>
<dbReference type="PANTHER" id="PTHR13085:SF0">
    <property type="entry name" value="SIGNAL PEPTIDASE COMPLEX SUBUNIT 2"/>
    <property type="match status" value="1"/>
</dbReference>
<keyword evidence="6 9" id="KW-1133">Transmembrane helix</keyword>
<evidence type="ECO:0000313" key="12">
    <source>
        <dbReference type="Proteomes" id="UP000688947"/>
    </source>
</evidence>
<evidence type="ECO:0000256" key="8">
    <source>
        <dbReference type="ARBA" id="ARBA00045608"/>
    </source>
</evidence>
<comment type="caution">
    <text evidence="11">The sequence shown here is derived from an EMBL/GenBank/DDBJ whole genome shotgun (WGS) entry which is preliminary data.</text>
</comment>
<dbReference type="GO" id="GO:0006465">
    <property type="term" value="P:signal peptide processing"/>
    <property type="evidence" value="ECO:0007669"/>
    <property type="project" value="UniProtKB-UniRule"/>
</dbReference>
<feature type="region of interest" description="Disordered" evidence="10">
    <location>
        <begin position="1"/>
        <end position="31"/>
    </location>
</feature>
<dbReference type="Proteomes" id="UP000688947">
    <property type="component" value="Unassembled WGS sequence"/>
</dbReference>
<comment type="similarity">
    <text evidence="2 9">Belongs to the SPCS2 family.</text>
</comment>
<dbReference type="OrthoDB" id="29558at2759"/>
<feature type="transmembrane region" description="Helical" evidence="9">
    <location>
        <begin position="80"/>
        <end position="97"/>
    </location>
</feature>
<evidence type="ECO:0000256" key="6">
    <source>
        <dbReference type="ARBA" id="ARBA00022989"/>
    </source>
</evidence>
<feature type="compositionally biased region" description="Polar residues" evidence="10">
    <location>
        <begin position="7"/>
        <end position="25"/>
    </location>
</feature>
<dbReference type="AlphaFoldDB" id="A0A8T1UPF9"/>
<proteinExistence type="inferred from homology"/>
<comment type="function">
    <text evidence="8 9">Component of the signal peptidase complex (SPC) which catalyzes the cleavage of N-terminal signal sequences from nascent proteins as they are translocated into the lumen of the endoplasmic reticulum. Enhances the enzymatic activity of SPC and facilitates the interactions between different components of the translocation site.</text>
</comment>
<sequence>MKGISRKSATSPPSTASMGNSSSTAAPERKDSEEEMVLNDLHIETGDQNAVKNLLDDTIVEFFQGKEEFKLHYGWDNAKLLLMVLATIIAAVSHFYKHPAIPEDVLIYSCVAGDRKIFVVVSRFFFIHALLFGYTTFIEKDILLRMTRSGSNPGKTVLVRTTFPYTDSHYTISIHHADAKGKQRKEELYVGRYFDKDGYFSKEAFTKDIETVLSRFENKDKKQ</sequence>
<protein>
    <recommendedName>
        <fullName evidence="3 9">Signal peptidase complex subunit 2</fullName>
    </recommendedName>
</protein>
<evidence type="ECO:0000256" key="1">
    <source>
        <dbReference type="ARBA" id="ARBA00004477"/>
    </source>
</evidence>
<dbReference type="GO" id="GO:0045047">
    <property type="term" value="P:protein targeting to ER"/>
    <property type="evidence" value="ECO:0007669"/>
    <property type="project" value="TreeGrafter"/>
</dbReference>
<name>A0A8T1UPF9_9STRA</name>
<keyword evidence="4 9" id="KW-0812">Transmembrane</keyword>
<evidence type="ECO:0000256" key="3">
    <source>
        <dbReference type="ARBA" id="ARBA00017057"/>
    </source>
</evidence>
<comment type="subcellular location">
    <subcellularLocation>
        <location evidence="1 9">Endoplasmic reticulum membrane</location>
        <topology evidence="1 9">Multi-pass membrane protein</topology>
    </subcellularLocation>
</comment>
<dbReference type="PANTHER" id="PTHR13085">
    <property type="entry name" value="MICROSOMAL SIGNAL PEPTIDASE 25 KDA SUBUNIT"/>
    <property type="match status" value="1"/>
</dbReference>
<evidence type="ECO:0000313" key="11">
    <source>
        <dbReference type="EMBL" id="KAG6964618.1"/>
    </source>
</evidence>